<dbReference type="InterPro" id="IPR037185">
    <property type="entry name" value="EmrE-like"/>
</dbReference>
<dbReference type="RefSeq" id="WP_029098122.1">
    <property type="nucleotide sequence ID" value="NZ_JAPYYP010000049.1"/>
</dbReference>
<keyword evidence="8" id="KW-1185">Reference proteome</keyword>
<evidence type="ECO:0000256" key="1">
    <source>
        <dbReference type="ARBA" id="ARBA00004127"/>
    </source>
</evidence>
<dbReference type="SUPFAM" id="SSF103481">
    <property type="entry name" value="Multidrug resistance efflux transporter EmrE"/>
    <property type="match status" value="1"/>
</dbReference>
<dbReference type="EMBL" id="JAPYYP010000049">
    <property type="protein sequence ID" value="MDA5110888.1"/>
    <property type="molecule type" value="Genomic_DNA"/>
</dbReference>
<dbReference type="Proteomes" id="UP001151071">
    <property type="component" value="Unassembled WGS sequence"/>
</dbReference>
<dbReference type="PANTHER" id="PTHR36116:SF1">
    <property type="entry name" value="UPF0060 MEMBRANE PROTEIN YNFA"/>
    <property type="match status" value="1"/>
</dbReference>
<dbReference type="NCBIfam" id="NF002586">
    <property type="entry name" value="PRK02237.1"/>
    <property type="match status" value="1"/>
</dbReference>
<dbReference type="Pfam" id="PF02694">
    <property type="entry name" value="UPF0060"/>
    <property type="match status" value="1"/>
</dbReference>
<dbReference type="HAMAP" id="MF_00010">
    <property type="entry name" value="UPF0060"/>
    <property type="match status" value="1"/>
</dbReference>
<evidence type="ECO:0000256" key="4">
    <source>
        <dbReference type="ARBA" id="ARBA00022989"/>
    </source>
</evidence>
<evidence type="ECO:0000313" key="8">
    <source>
        <dbReference type="Proteomes" id="UP001151071"/>
    </source>
</evidence>
<keyword evidence="3 6" id="KW-0812">Transmembrane</keyword>
<proteinExistence type="inferred from homology"/>
<comment type="similarity">
    <text evidence="6">Belongs to the UPF0060 family.</text>
</comment>
<evidence type="ECO:0000313" key="7">
    <source>
        <dbReference type="EMBL" id="MDA5110888.1"/>
    </source>
</evidence>
<reference evidence="7" key="1">
    <citation type="submission" date="2022-12" db="EMBL/GenBank/DDBJ databases">
        <title>Draft genome sequence of the thermophilic strain Brevibacillus thermoruber HT42, isolated from Los Humeros, Puebla, Mexico, with biotechnological potential.</title>
        <authorList>
            <person name="Lara Sanchez J."/>
            <person name="Solis Palacios R."/>
            <person name="Bustos Baena A.S."/>
            <person name="Ruz Baez A.E."/>
            <person name="Espinosa Luna G."/>
            <person name="Oliart Ros R.M."/>
        </authorList>
    </citation>
    <scope>NUCLEOTIDE SEQUENCE</scope>
    <source>
        <strain evidence="7">HT42</strain>
    </source>
</reference>
<dbReference type="InterPro" id="IPR003844">
    <property type="entry name" value="UPF0060"/>
</dbReference>
<protein>
    <submittedName>
        <fullName evidence="7">YnfA family protein</fullName>
    </submittedName>
</protein>
<organism evidence="7 8">
    <name type="scientific">Brevibacillus thermoruber</name>
    <dbReference type="NCBI Taxonomy" id="33942"/>
    <lineage>
        <taxon>Bacteria</taxon>
        <taxon>Bacillati</taxon>
        <taxon>Bacillota</taxon>
        <taxon>Bacilli</taxon>
        <taxon>Bacillales</taxon>
        <taxon>Paenibacillaceae</taxon>
        <taxon>Brevibacillus</taxon>
    </lineage>
</organism>
<accession>A0A9X3TVL4</accession>
<gene>
    <name evidence="7" type="ORF">O3V59_21345</name>
</gene>
<sequence>MAKAMVLFLAAGLAEIGGGYLVWLWLRESKPMWVGVLGGVILVLYGIIPTLQSFPNFGRVYAAYGGVFIVLAVFWGWLVDRKMPDLYDWIGALICMVGVSIMLWAPRS</sequence>
<name>A0A9X3TVL4_9BACL</name>
<keyword evidence="4 6" id="KW-1133">Transmembrane helix</keyword>
<dbReference type="AlphaFoldDB" id="A0A9X3TVL4"/>
<dbReference type="GO" id="GO:0005886">
    <property type="term" value="C:plasma membrane"/>
    <property type="evidence" value="ECO:0007669"/>
    <property type="project" value="UniProtKB-SubCell"/>
</dbReference>
<feature type="transmembrane region" description="Helical" evidence="6">
    <location>
        <begin position="6"/>
        <end position="26"/>
    </location>
</feature>
<feature type="transmembrane region" description="Helical" evidence="6">
    <location>
        <begin position="86"/>
        <end position="105"/>
    </location>
</feature>
<comment type="caution">
    <text evidence="7">The sequence shown here is derived from an EMBL/GenBank/DDBJ whole genome shotgun (WGS) entry which is preliminary data.</text>
</comment>
<feature type="transmembrane region" description="Helical" evidence="6">
    <location>
        <begin position="60"/>
        <end position="79"/>
    </location>
</feature>
<evidence type="ECO:0000256" key="5">
    <source>
        <dbReference type="ARBA" id="ARBA00023136"/>
    </source>
</evidence>
<feature type="transmembrane region" description="Helical" evidence="6">
    <location>
        <begin position="33"/>
        <end position="54"/>
    </location>
</feature>
<evidence type="ECO:0000256" key="3">
    <source>
        <dbReference type="ARBA" id="ARBA00022692"/>
    </source>
</evidence>
<keyword evidence="5 6" id="KW-0472">Membrane</keyword>
<evidence type="ECO:0000256" key="2">
    <source>
        <dbReference type="ARBA" id="ARBA00022475"/>
    </source>
</evidence>
<keyword evidence="2 6" id="KW-1003">Cell membrane</keyword>
<dbReference type="PANTHER" id="PTHR36116">
    <property type="entry name" value="UPF0060 MEMBRANE PROTEIN YNFA"/>
    <property type="match status" value="1"/>
</dbReference>
<comment type="subcellular location">
    <subcellularLocation>
        <location evidence="6">Cell membrane</location>
        <topology evidence="6">Multi-pass membrane protein</topology>
    </subcellularLocation>
    <subcellularLocation>
        <location evidence="1">Endomembrane system</location>
        <topology evidence="1">Multi-pass membrane protein</topology>
    </subcellularLocation>
</comment>
<evidence type="ECO:0000256" key="6">
    <source>
        <dbReference type="HAMAP-Rule" id="MF_00010"/>
    </source>
</evidence>